<sequence length="422" mass="45900">MDGLLLILLSLGCSACIGTPAFLLCRPFADLRGRRWQKALMLLGLGYMGSLPIWVGDPNLLYALPVFLAAFLLCTRGDGAGRLAVAVIFFCLIMSLSALVDNYAAEVLWGGFTSDVFALLLRAAVLTGIWLALKKRLPEQPMSLSPRLWRLVLGLAAMPLCSLAAVVLLTGWEEHAPQLDTLALKMGLAVLPVALVTSVLLLFSITVLAEHETLEQARRLASLREAYYQSLRARESQVRQLRHDLRNHLTVLGGLLDRQQWAEACAYLDELGRQEGLQGPVRFCENEAANVVLAVKAAELEQAGVRADFKAQLPLSLPLTDTDLCALLGNALDNAREAAARCPDPWVRLRCRQDKGLFMLQVENPVAGPVAPDLATTKADRTAHGFGIPGMREIAQRCGGTLQAGEEQGDFRLVVCLPTGQM</sequence>
<organism evidence="3 4">
    <name type="scientific">Candidatus Allofournierella merdipullorum</name>
    <dbReference type="NCBI Taxonomy" id="2838595"/>
    <lineage>
        <taxon>Bacteria</taxon>
        <taxon>Bacillati</taxon>
        <taxon>Bacillota</taxon>
        <taxon>Clostridia</taxon>
        <taxon>Eubacteriales</taxon>
        <taxon>Oscillospiraceae</taxon>
        <taxon>Allofournierella</taxon>
    </lineage>
</organism>
<keyword evidence="1" id="KW-0472">Membrane</keyword>
<dbReference type="InterPro" id="IPR032834">
    <property type="entry name" value="NatK-like_C"/>
</dbReference>
<accession>A0A9D2J0A6</accession>
<feature type="transmembrane region" description="Helical" evidence="1">
    <location>
        <begin position="83"/>
        <end position="104"/>
    </location>
</feature>
<name>A0A9D2J0A6_9FIRM</name>
<reference evidence="3" key="1">
    <citation type="journal article" date="2021" name="PeerJ">
        <title>Extensive microbial diversity within the chicken gut microbiome revealed by metagenomics and culture.</title>
        <authorList>
            <person name="Gilroy R."/>
            <person name="Ravi A."/>
            <person name="Getino M."/>
            <person name="Pursley I."/>
            <person name="Horton D.L."/>
            <person name="Alikhan N.F."/>
            <person name="Baker D."/>
            <person name="Gharbi K."/>
            <person name="Hall N."/>
            <person name="Watson M."/>
            <person name="Adriaenssens E.M."/>
            <person name="Foster-Nyarko E."/>
            <person name="Jarju S."/>
            <person name="Secka A."/>
            <person name="Antonio M."/>
            <person name="Oren A."/>
            <person name="Chaudhuri R.R."/>
            <person name="La Ragione R."/>
            <person name="Hildebrand F."/>
            <person name="Pallen M.J."/>
        </authorList>
    </citation>
    <scope>NUCLEOTIDE SEQUENCE</scope>
    <source>
        <strain evidence="3">ChiGjej4B4-18154</strain>
    </source>
</reference>
<feature type="transmembrane region" description="Helical" evidence="1">
    <location>
        <begin position="6"/>
        <end position="24"/>
    </location>
</feature>
<dbReference type="GO" id="GO:0042802">
    <property type="term" value="F:identical protein binding"/>
    <property type="evidence" value="ECO:0007669"/>
    <property type="project" value="TreeGrafter"/>
</dbReference>
<evidence type="ECO:0000256" key="1">
    <source>
        <dbReference type="SAM" id="Phobius"/>
    </source>
</evidence>
<comment type="caution">
    <text evidence="3">The sequence shown here is derived from an EMBL/GenBank/DDBJ whole genome shotgun (WGS) entry which is preliminary data.</text>
</comment>
<feature type="transmembrane region" description="Helical" evidence="1">
    <location>
        <begin position="189"/>
        <end position="209"/>
    </location>
</feature>
<gene>
    <name evidence="3" type="ORF">H9813_11560</name>
</gene>
<feature type="transmembrane region" description="Helical" evidence="1">
    <location>
        <begin position="36"/>
        <end position="54"/>
    </location>
</feature>
<protein>
    <submittedName>
        <fullName evidence="3">GHKL domain-containing protein</fullName>
    </submittedName>
</protein>
<dbReference type="PANTHER" id="PTHR40448">
    <property type="entry name" value="TWO-COMPONENT SENSOR HISTIDINE KINASE"/>
    <property type="match status" value="1"/>
</dbReference>
<keyword evidence="1" id="KW-0812">Transmembrane</keyword>
<evidence type="ECO:0000313" key="3">
    <source>
        <dbReference type="EMBL" id="HIZ31851.1"/>
    </source>
</evidence>
<evidence type="ECO:0000313" key="4">
    <source>
        <dbReference type="Proteomes" id="UP000824035"/>
    </source>
</evidence>
<dbReference type="PANTHER" id="PTHR40448:SF1">
    <property type="entry name" value="TWO-COMPONENT SENSOR HISTIDINE KINASE"/>
    <property type="match status" value="1"/>
</dbReference>
<keyword evidence="1" id="KW-1133">Transmembrane helix</keyword>
<evidence type="ECO:0000259" key="2">
    <source>
        <dbReference type="Pfam" id="PF14501"/>
    </source>
</evidence>
<dbReference type="Gene3D" id="3.30.565.10">
    <property type="entry name" value="Histidine kinase-like ATPase, C-terminal domain"/>
    <property type="match status" value="1"/>
</dbReference>
<dbReference type="AlphaFoldDB" id="A0A9D2J0A6"/>
<feature type="domain" description="Sensor histidine kinase NatK-like C-terminal" evidence="2">
    <location>
        <begin position="322"/>
        <end position="418"/>
    </location>
</feature>
<dbReference type="InterPro" id="IPR036890">
    <property type="entry name" value="HATPase_C_sf"/>
</dbReference>
<reference evidence="3" key="2">
    <citation type="submission" date="2021-04" db="EMBL/GenBank/DDBJ databases">
        <authorList>
            <person name="Gilroy R."/>
        </authorList>
    </citation>
    <scope>NUCLEOTIDE SEQUENCE</scope>
    <source>
        <strain evidence="3">ChiGjej4B4-18154</strain>
    </source>
</reference>
<dbReference type="Pfam" id="PF14501">
    <property type="entry name" value="HATPase_c_5"/>
    <property type="match status" value="1"/>
</dbReference>
<dbReference type="SUPFAM" id="SSF55874">
    <property type="entry name" value="ATPase domain of HSP90 chaperone/DNA topoisomerase II/histidine kinase"/>
    <property type="match status" value="1"/>
</dbReference>
<proteinExistence type="predicted"/>
<feature type="transmembrane region" description="Helical" evidence="1">
    <location>
        <begin position="116"/>
        <end position="133"/>
    </location>
</feature>
<dbReference type="CDD" id="cd16935">
    <property type="entry name" value="HATPase_AgrC-ComD-like"/>
    <property type="match status" value="1"/>
</dbReference>
<feature type="transmembrane region" description="Helical" evidence="1">
    <location>
        <begin position="148"/>
        <end position="169"/>
    </location>
</feature>
<dbReference type="Proteomes" id="UP000824035">
    <property type="component" value="Unassembled WGS sequence"/>
</dbReference>
<dbReference type="EMBL" id="DXBV01000118">
    <property type="protein sequence ID" value="HIZ31851.1"/>
    <property type="molecule type" value="Genomic_DNA"/>
</dbReference>
<feature type="transmembrane region" description="Helical" evidence="1">
    <location>
        <begin position="60"/>
        <end position="76"/>
    </location>
</feature>